<dbReference type="Proteomes" id="UP001549920">
    <property type="component" value="Unassembled WGS sequence"/>
</dbReference>
<dbReference type="Proteomes" id="UP001549921">
    <property type="component" value="Unassembled WGS sequence"/>
</dbReference>
<dbReference type="InterPro" id="IPR027516">
    <property type="entry name" value="EIF3C"/>
</dbReference>
<evidence type="ECO:0000313" key="7">
    <source>
        <dbReference type="EMBL" id="KAL0818260.1"/>
    </source>
</evidence>
<dbReference type="HAMAP" id="MF_03002">
    <property type="entry name" value="eIF3c"/>
    <property type="match status" value="1"/>
</dbReference>
<dbReference type="PANTHER" id="PTHR13937">
    <property type="entry name" value="EUKARYOTIC TRANSLATION INITATION FACTOR 3, SUBUNIT 8 EIF3S8 -RELATED"/>
    <property type="match status" value="1"/>
</dbReference>
<feature type="compositionally biased region" description="Basic and acidic residues" evidence="5">
    <location>
        <begin position="874"/>
        <end position="883"/>
    </location>
</feature>
<dbReference type="InterPro" id="IPR008905">
    <property type="entry name" value="EIF3C_N_dom"/>
</dbReference>
<evidence type="ECO:0000256" key="5">
    <source>
        <dbReference type="SAM" id="MobiDB-lite"/>
    </source>
</evidence>
<comment type="caution">
    <text evidence="7">The sequence shown here is derived from an EMBL/GenBank/DDBJ whole genome shotgun (WGS) entry which is preliminary data.</text>
</comment>
<feature type="region of interest" description="Disordered" evidence="5">
    <location>
        <begin position="1"/>
        <end position="22"/>
    </location>
</feature>
<dbReference type="InterPro" id="IPR000717">
    <property type="entry name" value="PCI_dom"/>
</dbReference>
<comment type="subcellular location">
    <subcellularLocation>
        <location evidence="4">Cytoplasm</location>
    </subcellularLocation>
</comment>
<dbReference type="AlphaFoldDB" id="A0ABD0SEJ2"/>
<keyword evidence="1 4" id="KW-0963">Cytoplasm</keyword>
<dbReference type="InterPro" id="IPR036390">
    <property type="entry name" value="WH_DNA-bd_sf"/>
</dbReference>
<dbReference type="Gene3D" id="1.25.40.570">
    <property type="match status" value="1"/>
</dbReference>
<reference evidence="9 10" key="1">
    <citation type="submission" date="2024-06" db="EMBL/GenBank/DDBJ databases">
        <title>A chromosome-level genome assembly of beet webworm, Loxostege sticticalis.</title>
        <authorList>
            <person name="Zhang Y."/>
        </authorList>
    </citation>
    <scope>NUCLEOTIDE SEQUENCE [LARGE SCALE GENOMIC DNA]</scope>
    <source>
        <strain evidence="8">AQ026</strain>
        <strain evidence="7">AQ028</strain>
        <tissue evidence="7">Male pupae</tissue>
        <tissue evidence="8">Whole body</tissue>
    </source>
</reference>
<dbReference type="PANTHER" id="PTHR13937:SF0">
    <property type="entry name" value="EUKARYOTIC TRANSLATION INITIATION FACTOR 3 SUBUNIT C-RELATED"/>
    <property type="match status" value="1"/>
</dbReference>
<evidence type="ECO:0000259" key="6">
    <source>
        <dbReference type="PROSITE" id="PS50250"/>
    </source>
</evidence>
<dbReference type="SUPFAM" id="SSF46785">
    <property type="entry name" value="Winged helix' DNA-binding domain"/>
    <property type="match status" value="1"/>
</dbReference>
<dbReference type="GO" id="GO:0016282">
    <property type="term" value="C:eukaryotic 43S preinitiation complex"/>
    <property type="evidence" value="ECO:0007669"/>
    <property type="project" value="UniProtKB-UniRule"/>
</dbReference>
<keyword evidence="9" id="KW-1185">Reference proteome</keyword>
<dbReference type="GO" id="GO:0003743">
    <property type="term" value="F:translation initiation factor activity"/>
    <property type="evidence" value="ECO:0007669"/>
    <property type="project" value="UniProtKB-UniRule"/>
</dbReference>
<evidence type="ECO:0000256" key="2">
    <source>
        <dbReference type="ARBA" id="ARBA00022540"/>
    </source>
</evidence>
<evidence type="ECO:0000313" key="10">
    <source>
        <dbReference type="Proteomes" id="UP001549921"/>
    </source>
</evidence>
<gene>
    <name evidence="8" type="ORF">ABMA27_008440</name>
    <name evidence="7" type="ORF">ABMA28_008753</name>
</gene>
<feature type="compositionally biased region" description="Basic and acidic residues" evidence="5">
    <location>
        <begin position="258"/>
        <end position="274"/>
    </location>
</feature>
<keyword evidence="2 4" id="KW-0396">Initiation factor</keyword>
<comment type="function">
    <text evidence="4">Component of the eukaryotic translation initiation factor 3 (eIF-3) complex, which is involved in protein synthesis of a specialized repertoire of mRNAs and, together with other initiation factors, stimulates binding of mRNA and methionyl-tRNAi to the 40S ribosome. The eIF-3 complex specifically targets and initiates translation of a subset of mRNAs involved in cell proliferation.</text>
</comment>
<dbReference type="Pfam" id="PF01399">
    <property type="entry name" value="PCI"/>
    <property type="match status" value="1"/>
</dbReference>
<evidence type="ECO:0000256" key="3">
    <source>
        <dbReference type="ARBA" id="ARBA00022917"/>
    </source>
</evidence>
<feature type="compositionally biased region" description="Low complexity" evidence="5">
    <location>
        <begin position="210"/>
        <end position="221"/>
    </location>
</feature>
<feature type="compositionally biased region" description="Acidic residues" evidence="5">
    <location>
        <begin position="161"/>
        <end position="181"/>
    </location>
</feature>
<dbReference type="SMART" id="SM00088">
    <property type="entry name" value="PINT"/>
    <property type="match status" value="1"/>
</dbReference>
<feature type="region of interest" description="Disordered" evidence="5">
    <location>
        <begin position="154"/>
        <end position="288"/>
    </location>
</feature>
<protein>
    <recommendedName>
        <fullName evidence="4">Eukaryotic translation initiation factor 3 subunit C</fullName>
        <shortName evidence="4">eIF3c</shortName>
    </recommendedName>
    <alternativeName>
        <fullName evidence="4">Eukaryotic translation initiation factor 3 subunit 8</fullName>
    </alternativeName>
</protein>
<dbReference type="Pfam" id="PF26569">
    <property type="entry name" value="EIF3CL_C"/>
    <property type="match status" value="1"/>
</dbReference>
<dbReference type="PROSITE" id="PS50250">
    <property type="entry name" value="PCI"/>
    <property type="match status" value="1"/>
</dbReference>
<comment type="subunit">
    <text evidence="4">Component of the eukaryotic translation initiation factor 3 (eIF-3) complex.</text>
</comment>
<dbReference type="Pfam" id="PF05470">
    <property type="entry name" value="eIF-3c_N"/>
    <property type="match status" value="1"/>
</dbReference>
<dbReference type="EMBL" id="JBEDNZ010000022">
    <property type="protein sequence ID" value="KAL0818260.1"/>
    <property type="molecule type" value="Genomic_DNA"/>
</dbReference>
<proteinExistence type="inferred from homology"/>
<comment type="similarity">
    <text evidence="4">Belongs to the eIF-3 subunit C family.</text>
</comment>
<dbReference type="GO" id="GO:0033290">
    <property type="term" value="C:eukaryotic 48S preinitiation complex"/>
    <property type="evidence" value="ECO:0007669"/>
    <property type="project" value="UniProtKB-UniRule"/>
</dbReference>
<evidence type="ECO:0000256" key="1">
    <source>
        <dbReference type="ARBA" id="ARBA00022490"/>
    </source>
</evidence>
<name>A0ABD0SEJ2_LOXSC</name>
<keyword evidence="3 4" id="KW-0648">Protein biosynthesis</keyword>
<evidence type="ECO:0000256" key="4">
    <source>
        <dbReference type="HAMAP-Rule" id="MF_03002"/>
    </source>
</evidence>
<accession>A0ABD0SEJ2</accession>
<feature type="compositionally biased region" description="Basic and acidic residues" evidence="5">
    <location>
        <begin position="852"/>
        <end position="863"/>
    </location>
</feature>
<dbReference type="InterPro" id="IPR058999">
    <property type="entry name" value="EIF3CL_C"/>
</dbReference>
<feature type="domain" description="PCI" evidence="6">
    <location>
        <begin position="636"/>
        <end position="812"/>
    </location>
</feature>
<dbReference type="EMBL" id="JBEUOH010000022">
    <property type="protein sequence ID" value="KAL0867706.1"/>
    <property type="molecule type" value="Genomic_DNA"/>
</dbReference>
<organism evidence="7 10">
    <name type="scientific">Loxostege sticticalis</name>
    <name type="common">Beet webworm moth</name>
    <dbReference type="NCBI Taxonomy" id="481309"/>
    <lineage>
        <taxon>Eukaryota</taxon>
        <taxon>Metazoa</taxon>
        <taxon>Ecdysozoa</taxon>
        <taxon>Arthropoda</taxon>
        <taxon>Hexapoda</taxon>
        <taxon>Insecta</taxon>
        <taxon>Pterygota</taxon>
        <taxon>Neoptera</taxon>
        <taxon>Endopterygota</taxon>
        <taxon>Lepidoptera</taxon>
        <taxon>Glossata</taxon>
        <taxon>Ditrysia</taxon>
        <taxon>Pyraloidea</taxon>
        <taxon>Crambidae</taxon>
        <taxon>Pyraustinae</taxon>
        <taxon>Loxostege</taxon>
    </lineage>
</organism>
<dbReference type="GO" id="GO:0001732">
    <property type="term" value="P:formation of cytoplasmic translation initiation complex"/>
    <property type="evidence" value="ECO:0007669"/>
    <property type="project" value="UniProtKB-UniRule"/>
</dbReference>
<feature type="compositionally biased region" description="Acidic residues" evidence="5">
    <location>
        <begin position="11"/>
        <end position="20"/>
    </location>
</feature>
<feature type="compositionally biased region" description="Basic and acidic residues" evidence="5">
    <location>
        <begin position="182"/>
        <end position="202"/>
    </location>
</feature>
<evidence type="ECO:0000313" key="8">
    <source>
        <dbReference type="EMBL" id="KAL0867706.1"/>
    </source>
</evidence>
<sequence>MSRFFATGTDSESESVTDEEPVVRAPAPVYTFSDDEEETKRVVRSMKEKRYEELEGIIHSLRNHKKIKDFSSALASFEELQRAYTRAAPVVQKEENGIAPRFFIRALVELDDWVVGAWGDRDARKALSKGNSKALTSLRQKLRKYTKDFEAEISKFREDPDLPDDDDERKDTSSSDDSDDDEKPKEKPRARRSPEPPRRAPPEDEDSSDTMDWGSSSSESSSESDFEEGGAAAIRNRFLKKNTEKDEDEERDKRRTKRREERVRTGKVSKKDQADDGGEWETVRTKGAAASDKPKMFAKDSDIDAALVVKKLGEISAARGRKRTDRRAQLELLHELRTVAAAHNLGDALQLKLRAATVAALFDYNPKVSDAMKPEYWSKLVENVDQMVTLLLAHEDMQLSETITEEMEQLVTPPYKVRGCLLTALERLDDEFTKLLKECDPHSNEYVERLKDEVRVSALIDRVCQVVERDGTPQEICRAYLRKIDHLYYKFDPRAVRKDLPPGEETTIKKMERLCKYVYANDDTDRLRTRAILSHIYHHALHDNWFQARDLLLMSHLQENVQHSDPSTQILYNRTMANLGLCAFRRGNVKEAHGCLAELMMTGKPKELLAQGLLPQRQHERSKEQEKIEKQRQMPFHMHINLELLECVYLVSAMLIEIPYMAAHEFDARRRMISKTFYQNLRASERQALVGPPESMREHAVAAARAMRRGDWRACLNFVVNEKMNAKVWDLMVGADNVRAMLGRLIREESLRTYLFTYAHVYASLSLKSLADMFELPRQRVHSLVSKMIINEELLASLDDPSECAILHRSEPTRMQALALQLADKVGNLVDSNERIFEKQGSFFQRGGAGRGEGRQREPRREGGGWNRRTRNRRRDDERGHDD</sequence>
<feature type="region of interest" description="Disordered" evidence="5">
    <location>
        <begin position="844"/>
        <end position="883"/>
    </location>
</feature>
<evidence type="ECO:0000313" key="9">
    <source>
        <dbReference type="Proteomes" id="UP001549920"/>
    </source>
</evidence>
<dbReference type="GO" id="GO:0005852">
    <property type="term" value="C:eukaryotic translation initiation factor 3 complex"/>
    <property type="evidence" value="ECO:0007669"/>
    <property type="project" value="UniProtKB-UniRule"/>
</dbReference>